<keyword evidence="3" id="KW-1185">Reference proteome</keyword>
<dbReference type="Proteomes" id="UP000606600">
    <property type="component" value="Unassembled WGS sequence"/>
</dbReference>
<feature type="signal peptide" evidence="1">
    <location>
        <begin position="1"/>
        <end position="24"/>
    </location>
</feature>
<comment type="caution">
    <text evidence="2">The sequence shown here is derived from an EMBL/GenBank/DDBJ whole genome shotgun (WGS) entry which is preliminary data.</text>
</comment>
<evidence type="ECO:0000313" key="2">
    <source>
        <dbReference type="EMBL" id="MBD1363359.1"/>
    </source>
</evidence>
<keyword evidence="1" id="KW-0732">Signal</keyword>
<protein>
    <submittedName>
        <fullName evidence="2">Uncharacterized protein</fullName>
    </submittedName>
</protein>
<organism evidence="2 3">
    <name type="scientific">Mucilaginibacter pankratovii</name>
    <dbReference type="NCBI Taxonomy" id="2772110"/>
    <lineage>
        <taxon>Bacteria</taxon>
        <taxon>Pseudomonadati</taxon>
        <taxon>Bacteroidota</taxon>
        <taxon>Sphingobacteriia</taxon>
        <taxon>Sphingobacteriales</taxon>
        <taxon>Sphingobacteriaceae</taxon>
        <taxon>Mucilaginibacter</taxon>
    </lineage>
</organism>
<accession>A0ABR7WM07</accession>
<proteinExistence type="predicted"/>
<feature type="chain" id="PRO_5045282159" evidence="1">
    <location>
        <begin position="25"/>
        <end position="244"/>
    </location>
</feature>
<dbReference type="EMBL" id="JACWMY010000003">
    <property type="protein sequence ID" value="MBD1363359.1"/>
    <property type="molecule type" value="Genomic_DNA"/>
</dbReference>
<evidence type="ECO:0000313" key="3">
    <source>
        <dbReference type="Proteomes" id="UP000606600"/>
    </source>
</evidence>
<dbReference type="RefSeq" id="WP_191188038.1">
    <property type="nucleotide sequence ID" value="NZ_JACWMY010000003.1"/>
</dbReference>
<gene>
    <name evidence="2" type="ORF">IDJ77_06005</name>
</gene>
<evidence type="ECO:0000256" key="1">
    <source>
        <dbReference type="SAM" id="SignalP"/>
    </source>
</evidence>
<name>A0ABR7WM07_9SPHI</name>
<reference evidence="2 3" key="1">
    <citation type="submission" date="2020-09" db="EMBL/GenBank/DDBJ databases">
        <title>Novel species of Mucilaginibacter isolated from a glacier on the Tibetan Plateau.</title>
        <authorList>
            <person name="Liu Q."/>
            <person name="Xin Y.-H."/>
        </authorList>
    </citation>
    <scope>NUCLEOTIDE SEQUENCE [LARGE SCALE GENOMIC DNA]</scope>
    <source>
        <strain evidence="2 3">ZT4R22</strain>
    </source>
</reference>
<sequence>MKKMKKTLVLSALFSLLLISGSYAQNKKVAVITFYAVKQIGVSSFGTAAKVAMTQLIDDPNFNMVPLLQSFHDQFFNTYSKEFPFELLPEADVTGNADYKAFNPVGEATSGILKDNYNIPIDGYKIVLPAAGRANENALLKIFSRADGVMKVYIDFDLVKIGFGGMGVVKVNAHANIALFNKDGDKVFSIREDAKSEGSSPLIADVPVLKIEKILPMCESALARLMTDLQKDLPKMIKKANSKL</sequence>